<dbReference type="EC" id="3.1.1.99" evidence="1"/>
<reference evidence="1" key="1">
    <citation type="submission" date="2024-03" db="EMBL/GenBank/DDBJ databases">
        <title>Whole genome sequecning of epiphytes from Marcgravia umbellata leaves.</title>
        <authorList>
            <person name="Kumar G."/>
            <person name="Savka M.A."/>
        </authorList>
    </citation>
    <scope>NUCLEOTIDE SEQUENCE</scope>
    <source>
        <strain evidence="1">RIT_BL5</strain>
    </source>
</reference>
<dbReference type="Proteomes" id="UP001380953">
    <property type="component" value="Unassembled WGS sequence"/>
</dbReference>
<keyword evidence="1" id="KW-0378">Hydrolase</keyword>
<dbReference type="EMBL" id="JBBKAR010000001">
    <property type="protein sequence ID" value="MEJ8302492.1"/>
    <property type="molecule type" value="Genomic_DNA"/>
</dbReference>
<evidence type="ECO:0000313" key="1">
    <source>
        <dbReference type="EMBL" id="MEJ8302492.1"/>
    </source>
</evidence>
<accession>A0ACC6P6L7</accession>
<evidence type="ECO:0000313" key="2">
    <source>
        <dbReference type="Proteomes" id="UP001380953"/>
    </source>
</evidence>
<comment type="caution">
    <text evidence="1">The sequence shown here is derived from an EMBL/GenBank/DDBJ whole genome shotgun (WGS) entry which is preliminary data.</text>
</comment>
<proteinExistence type="predicted"/>
<sequence>MHELNNIYLEPVSDYRATLGEGPCWLEDKQALMWVDIEGKQLRFYYPGHAHDGGREEVYELPERAGAAVGYTEHKVVLALENGFAYYDLNTRETTPIHDPENREDNRFNDGKCDAAGRFWAGTMSLVGKDKQGGFYCLEKDLSVRPIFGDVSTSNGLGWSPDETVMYYIDTGTKKVQAFEFDVETGTLGAERTVVSFEKEEGWPDGMTVDADGNLWIAHYGGSRVSKWDPVSGLKLEEIMLPAQNVTSCAFGGADYRDLYITTAADGVSDEDLAKLPLTGALFVCRPGAQGQPMHVFQPQSISE</sequence>
<gene>
    <name evidence="1" type="ORF">WKI47_01035</name>
</gene>
<keyword evidence="2" id="KW-1185">Reference proteome</keyword>
<organism evidence="1 2">
    <name type="scientific">Saccharibacillus sacchari</name>
    <dbReference type="NCBI Taxonomy" id="456493"/>
    <lineage>
        <taxon>Bacteria</taxon>
        <taxon>Bacillati</taxon>
        <taxon>Bacillota</taxon>
        <taxon>Bacilli</taxon>
        <taxon>Bacillales</taxon>
        <taxon>Paenibacillaceae</taxon>
        <taxon>Saccharibacillus</taxon>
    </lineage>
</organism>
<protein>
    <submittedName>
        <fullName evidence="1">SMP-30/gluconolactonase/LRE family protein</fullName>
        <ecNumber evidence="1">3.1.1.99</ecNumber>
    </submittedName>
</protein>
<name>A0ACC6P6L7_9BACL</name>